<feature type="compositionally biased region" description="Basic and acidic residues" evidence="1">
    <location>
        <begin position="59"/>
        <end position="69"/>
    </location>
</feature>
<dbReference type="Proteomes" id="UP000655044">
    <property type="component" value="Unassembled WGS sequence"/>
</dbReference>
<organism evidence="2 3">
    <name type="scientific">Planobispora rosea</name>
    <dbReference type="NCBI Taxonomy" id="35762"/>
    <lineage>
        <taxon>Bacteria</taxon>
        <taxon>Bacillati</taxon>
        <taxon>Actinomycetota</taxon>
        <taxon>Actinomycetes</taxon>
        <taxon>Streptosporangiales</taxon>
        <taxon>Streptosporangiaceae</taxon>
        <taxon>Planobispora</taxon>
    </lineage>
</organism>
<feature type="region of interest" description="Disordered" evidence="1">
    <location>
        <begin position="1"/>
        <end position="69"/>
    </location>
</feature>
<evidence type="ECO:0000256" key="1">
    <source>
        <dbReference type="SAM" id="MobiDB-lite"/>
    </source>
</evidence>
<dbReference type="AlphaFoldDB" id="A0A8J3S7G7"/>
<gene>
    <name evidence="2" type="ORF">Pro02_66520</name>
</gene>
<evidence type="ECO:0000313" key="3">
    <source>
        <dbReference type="Proteomes" id="UP000655044"/>
    </source>
</evidence>
<protein>
    <submittedName>
        <fullName evidence="2">Uncharacterized protein</fullName>
    </submittedName>
</protein>
<comment type="caution">
    <text evidence="2">The sequence shown here is derived from an EMBL/GenBank/DDBJ whole genome shotgun (WGS) entry which is preliminary data.</text>
</comment>
<evidence type="ECO:0000313" key="2">
    <source>
        <dbReference type="EMBL" id="GIH88244.1"/>
    </source>
</evidence>
<sequence length="69" mass="7097">MASVGAAPPTRPRAPNQAIRPSRTTAAASDGSRDPACSTAILRSSARAVLSRTGDIDEIPPKDDWIAPG</sequence>
<reference evidence="2" key="1">
    <citation type="submission" date="2021-01" db="EMBL/GenBank/DDBJ databases">
        <title>Whole genome shotgun sequence of Planobispora rosea NBRC 15558.</title>
        <authorList>
            <person name="Komaki H."/>
            <person name="Tamura T."/>
        </authorList>
    </citation>
    <scope>NUCLEOTIDE SEQUENCE</scope>
    <source>
        <strain evidence="2">NBRC 15558</strain>
    </source>
</reference>
<dbReference type="EMBL" id="BOOI01000077">
    <property type="protein sequence ID" value="GIH88244.1"/>
    <property type="molecule type" value="Genomic_DNA"/>
</dbReference>
<keyword evidence="3" id="KW-1185">Reference proteome</keyword>
<name>A0A8J3S7G7_PLARO</name>
<accession>A0A8J3S7G7</accession>
<proteinExistence type="predicted"/>